<name>A0A382B9Q7_9ZZZZ</name>
<evidence type="ECO:0000313" key="2">
    <source>
        <dbReference type="EMBL" id="SVB10550.1"/>
    </source>
</evidence>
<reference evidence="2" key="1">
    <citation type="submission" date="2018-05" db="EMBL/GenBank/DDBJ databases">
        <authorList>
            <person name="Lanie J.A."/>
            <person name="Ng W.-L."/>
            <person name="Kazmierczak K.M."/>
            <person name="Andrzejewski T.M."/>
            <person name="Davidsen T.M."/>
            <person name="Wayne K.J."/>
            <person name="Tettelin H."/>
            <person name="Glass J.I."/>
            <person name="Rusch D."/>
            <person name="Podicherti R."/>
            <person name="Tsui H.-C.T."/>
            <person name="Winkler M.E."/>
        </authorList>
    </citation>
    <scope>NUCLEOTIDE SEQUENCE</scope>
</reference>
<accession>A0A382B9Q7</accession>
<proteinExistence type="predicted"/>
<dbReference type="AlphaFoldDB" id="A0A382B9Q7"/>
<organism evidence="2">
    <name type="scientific">marine metagenome</name>
    <dbReference type="NCBI Taxonomy" id="408172"/>
    <lineage>
        <taxon>unclassified sequences</taxon>
        <taxon>metagenomes</taxon>
        <taxon>ecological metagenomes</taxon>
    </lineage>
</organism>
<evidence type="ECO:0000256" key="1">
    <source>
        <dbReference type="SAM" id="MobiDB-lite"/>
    </source>
</evidence>
<protein>
    <submittedName>
        <fullName evidence="2">Uncharacterized protein</fullName>
    </submittedName>
</protein>
<dbReference type="EMBL" id="UINC01028838">
    <property type="protein sequence ID" value="SVB10550.1"/>
    <property type="molecule type" value="Genomic_DNA"/>
</dbReference>
<sequence>MLRLERVPSRNEPYAKAALLLLMIALMLFAWTVPARAQQGNNDWITPMTAFGHPDLQGNWSNATLTPIVRPTGVEPVLTPEQVRDMERGRAEFIEADLAASDPNRGPPPVGGSFTGDARWDAGAGAVGGYNQFYIDAGDNIAIYNGEYRSSLIVDPFDGSRPPLSEEGRRRTRERQQSRAQFGSYDNPENRPLAERCIMSFGSNAGPPMMPNYFYNNNYTIVQTPDHVMIMTEMVHDARIIRLGPQNPLPAHVRPWMGDSWGYWEGETLVVETTNIHPEQRLVGGGANFMPSEQATIIERLTRVGPQTINYEFTVDDPGMFTRPFSGQVPFRALDDLVYEYSCHEGNYAMSGVLSGARAGERDAGESLNQN</sequence>
<gene>
    <name evidence="2" type="ORF">METZ01_LOCUS163404</name>
</gene>
<feature type="compositionally biased region" description="Basic and acidic residues" evidence="1">
    <location>
        <begin position="164"/>
        <end position="177"/>
    </location>
</feature>
<feature type="region of interest" description="Disordered" evidence="1">
    <location>
        <begin position="155"/>
        <end position="187"/>
    </location>
</feature>